<protein>
    <submittedName>
        <fullName evidence="2">Uncharacterized protein</fullName>
    </submittedName>
</protein>
<dbReference type="Proteomes" id="UP001286313">
    <property type="component" value="Unassembled WGS sequence"/>
</dbReference>
<keyword evidence="3" id="KW-1185">Reference proteome</keyword>
<dbReference type="EMBL" id="JAWQEG010005150">
    <property type="protein sequence ID" value="KAK3858972.1"/>
    <property type="molecule type" value="Genomic_DNA"/>
</dbReference>
<evidence type="ECO:0000313" key="3">
    <source>
        <dbReference type="Proteomes" id="UP001286313"/>
    </source>
</evidence>
<name>A0AAE1ENH4_PETCI</name>
<comment type="caution">
    <text evidence="2">The sequence shown here is derived from an EMBL/GenBank/DDBJ whole genome shotgun (WGS) entry which is preliminary data.</text>
</comment>
<dbReference type="AlphaFoldDB" id="A0AAE1ENH4"/>
<sequence>MQGEGGREAGEMRQVRWWCTCLAGRGWERPSAPHGCQLGTEAHKTRKGFLKSIGSGRKGELRLGSRRPLRSSRPQREEPTGVTSSDGRHLTVHRQRRQTCPLRSLSPPLSPPRLRHHPSISRAPKPLD</sequence>
<proteinExistence type="predicted"/>
<gene>
    <name evidence="2" type="ORF">Pcinc_034863</name>
</gene>
<accession>A0AAE1ENH4</accession>
<evidence type="ECO:0000256" key="1">
    <source>
        <dbReference type="SAM" id="MobiDB-lite"/>
    </source>
</evidence>
<evidence type="ECO:0000313" key="2">
    <source>
        <dbReference type="EMBL" id="KAK3858972.1"/>
    </source>
</evidence>
<feature type="region of interest" description="Disordered" evidence="1">
    <location>
        <begin position="28"/>
        <end position="128"/>
    </location>
</feature>
<reference evidence="2" key="1">
    <citation type="submission" date="2023-10" db="EMBL/GenBank/DDBJ databases">
        <title>Genome assemblies of two species of porcelain crab, Petrolisthes cinctipes and Petrolisthes manimaculis (Anomura: Porcellanidae).</title>
        <authorList>
            <person name="Angst P."/>
        </authorList>
    </citation>
    <scope>NUCLEOTIDE SEQUENCE</scope>
    <source>
        <strain evidence="2">PB745_01</strain>
        <tissue evidence="2">Gill</tissue>
    </source>
</reference>
<organism evidence="2 3">
    <name type="scientific">Petrolisthes cinctipes</name>
    <name type="common">Flat porcelain crab</name>
    <dbReference type="NCBI Taxonomy" id="88211"/>
    <lineage>
        <taxon>Eukaryota</taxon>
        <taxon>Metazoa</taxon>
        <taxon>Ecdysozoa</taxon>
        <taxon>Arthropoda</taxon>
        <taxon>Crustacea</taxon>
        <taxon>Multicrustacea</taxon>
        <taxon>Malacostraca</taxon>
        <taxon>Eumalacostraca</taxon>
        <taxon>Eucarida</taxon>
        <taxon>Decapoda</taxon>
        <taxon>Pleocyemata</taxon>
        <taxon>Anomura</taxon>
        <taxon>Galatheoidea</taxon>
        <taxon>Porcellanidae</taxon>
        <taxon>Petrolisthes</taxon>
    </lineage>
</organism>